<evidence type="ECO:0000313" key="3">
    <source>
        <dbReference type="Proteomes" id="UP001457282"/>
    </source>
</evidence>
<dbReference type="Proteomes" id="UP001457282">
    <property type="component" value="Unassembled WGS sequence"/>
</dbReference>
<keyword evidence="3" id="KW-1185">Reference proteome</keyword>
<evidence type="ECO:0000313" key="2">
    <source>
        <dbReference type="EMBL" id="KAK9922318.1"/>
    </source>
</evidence>
<dbReference type="EMBL" id="JBEDUW010000006">
    <property type="protein sequence ID" value="KAK9922318.1"/>
    <property type="molecule type" value="Genomic_DNA"/>
</dbReference>
<reference evidence="2 3" key="1">
    <citation type="journal article" date="2023" name="G3 (Bethesda)">
        <title>A chromosome-length genome assembly and annotation of blackberry (Rubus argutus, cv. 'Hillquist').</title>
        <authorList>
            <person name="Bruna T."/>
            <person name="Aryal R."/>
            <person name="Dudchenko O."/>
            <person name="Sargent D.J."/>
            <person name="Mead D."/>
            <person name="Buti M."/>
            <person name="Cavallini A."/>
            <person name="Hytonen T."/>
            <person name="Andres J."/>
            <person name="Pham M."/>
            <person name="Weisz D."/>
            <person name="Mascagni F."/>
            <person name="Usai G."/>
            <person name="Natali L."/>
            <person name="Bassil N."/>
            <person name="Fernandez G.E."/>
            <person name="Lomsadze A."/>
            <person name="Armour M."/>
            <person name="Olukolu B."/>
            <person name="Poorten T."/>
            <person name="Britton C."/>
            <person name="Davik J."/>
            <person name="Ashrafi H."/>
            <person name="Aiden E.L."/>
            <person name="Borodovsky M."/>
            <person name="Worthington M."/>
        </authorList>
    </citation>
    <scope>NUCLEOTIDE SEQUENCE [LARGE SCALE GENOMIC DNA]</scope>
    <source>
        <strain evidence="2">PI 553951</strain>
    </source>
</reference>
<comment type="caution">
    <text evidence="2">The sequence shown here is derived from an EMBL/GenBank/DDBJ whole genome shotgun (WGS) entry which is preliminary data.</text>
</comment>
<gene>
    <name evidence="2" type="ORF">M0R45_030787</name>
</gene>
<organism evidence="2 3">
    <name type="scientific">Rubus argutus</name>
    <name type="common">Southern blackberry</name>
    <dbReference type="NCBI Taxonomy" id="59490"/>
    <lineage>
        <taxon>Eukaryota</taxon>
        <taxon>Viridiplantae</taxon>
        <taxon>Streptophyta</taxon>
        <taxon>Embryophyta</taxon>
        <taxon>Tracheophyta</taxon>
        <taxon>Spermatophyta</taxon>
        <taxon>Magnoliopsida</taxon>
        <taxon>eudicotyledons</taxon>
        <taxon>Gunneridae</taxon>
        <taxon>Pentapetalae</taxon>
        <taxon>rosids</taxon>
        <taxon>fabids</taxon>
        <taxon>Rosales</taxon>
        <taxon>Rosaceae</taxon>
        <taxon>Rosoideae</taxon>
        <taxon>Rosoideae incertae sedis</taxon>
        <taxon>Rubus</taxon>
    </lineage>
</organism>
<proteinExistence type="predicted"/>
<protein>
    <submittedName>
        <fullName evidence="2">Uncharacterized protein</fullName>
    </submittedName>
</protein>
<name>A0AAW1WFA7_RUBAR</name>
<accession>A0AAW1WFA7</accession>
<sequence>MLPSPTPCLHSCRRRRQHLYHGVSSATVLCRDHQSPAMAWSSPFVTSPLPLTELISSAQPRRRCCWPMLASHVDNVPSVRSVLIHGVVPLSSSASLLIPCLSHDLFTATRAQSPSPTAPPSPVTQSVPCPIFSQSPGR</sequence>
<dbReference type="AlphaFoldDB" id="A0AAW1WFA7"/>
<evidence type="ECO:0000256" key="1">
    <source>
        <dbReference type="SAM" id="MobiDB-lite"/>
    </source>
</evidence>
<feature type="region of interest" description="Disordered" evidence="1">
    <location>
        <begin position="111"/>
        <end position="138"/>
    </location>
</feature>